<dbReference type="AlphaFoldDB" id="A0ABD3CMU0"/>
<dbReference type="InterPro" id="IPR026960">
    <property type="entry name" value="RVT-Znf"/>
</dbReference>
<evidence type="ECO:0000259" key="2">
    <source>
        <dbReference type="Pfam" id="PF13966"/>
    </source>
</evidence>
<dbReference type="InterPro" id="IPR044730">
    <property type="entry name" value="RNase_H-like_dom_plant"/>
</dbReference>
<proteinExistence type="predicted"/>
<gene>
    <name evidence="3" type="ORF">CASFOL_026224</name>
</gene>
<keyword evidence="4" id="KW-1185">Reference proteome</keyword>
<evidence type="ECO:0000259" key="1">
    <source>
        <dbReference type="Pfam" id="PF13456"/>
    </source>
</evidence>
<dbReference type="SUPFAM" id="SSF53098">
    <property type="entry name" value="Ribonuclease H-like"/>
    <property type="match status" value="1"/>
</dbReference>
<dbReference type="InterPro" id="IPR052929">
    <property type="entry name" value="RNase_H-like_EbsB-rel"/>
</dbReference>
<evidence type="ECO:0000313" key="4">
    <source>
        <dbReference type="Proteomes" id="UP001632038"/>
    </source>
</evidence>
<comment type="caution">
    <text evidence="3">The sequence shown here is derived from an EMBL/GenBank/DDBJ whole genome shotgun (WGS) entry which is preliminary data.</text>
</comment>
<dbReference type="PANTHER" id="PTHR47074:SF11">
    <property type="entry name" value="REVERSE TRANSCRIPTASE-LIKE PROTEIN"/>
    <property type="match status" value="1"/>
</dbReference>
<dbReference type="Gene3D" id="3.30.420.10">
    <property type="entry name" value="Ribonuclease H-like superfamily/Ribonuclease H"/>
    <property type="match status" value="1"/>
</dbReference>
<dbReference type="InterPro" id="IPR002156">
    <property type="entry name" value="RNaseH_domain"/>
</dbReference>
<accession>A0ABD3CMU0</accession>
<dbReference type="InterPro" id="IPR036397">
    <property type="entry name" value="RNaseH_sf"/>
</dbReference>
<reference evidence="4" key="1">
    <citation type="journal article" date="2024" name="IScience">
        <title>Strigolactones Initiate the Formation of Haustorium-like Structures in Castilleja.</title>
        <authorList>
            <person name="Buerger M."/>
            <person name="Peterson D."/>
            <person name="Chory J."/>
        </authorList>
    </citation>
    <scope>NUCLEOTIDE SEQUENCE [LARGE SCALE GENOMIC DNA]</scope>
</reference>
<evidence type="ECO:0000313" key="3">
    <source>
        <dbReference type="EMBL" id="KAL3629912.1"/>
    </source>
</evidence>
<dbReference type="PANTHER" id="PTHR47074">
    <property type="entry name" value="BNAC02G40300D PROTEIN"/>
    <property type="match status" value="1"/>
</dbReference>
<protein>
    <recommendedName>
        <fullName evidence="5">Reverse transcriptase zinc-binding domain-containing protein</fullName>
    </recommendedName>
</protein>
<dbReference type="CDD" id="cd06222">
    <property type="entry name" value="RNase_H_like"/>
    <property type="match status" value="1"/>
</dbReference>
<dbReference type="InterPro" id="IPR012337">
    <property type="entry name" value="RNaseH-like_sf"/>
</dbReference>
<evidence type="ECO:0008006" key="5">
    <source>
        <dbReference type="Google" id="ProtNLM"/>
    </source>
</evidence>
<feature type="domain" description="RNase H type-1" evidence="1">
    <location>
        <begin position="377"/>
        <end position="497"/>
    </location>
</feature>
<name>A0ABD3CMU0_9LAMI</name>
<dbReference type="EMBL" id="JAVIJP010000033">
    <property type="protein sequence ID" value="KAL3629912.1"/>
    <property type="molecule type" value="Genomic_DNA"/>
</dbReference>
<dbReference type="Pfam" id="PF13966">
    <property type="entry name" value="zf-RVT"/>
    <property type="match status" value="1"/>
</dbReference>
<dbReference type="Pfam" id="PF13456">
    <property type="entry name" value="RVT_3"/>
    <property type="match status" value="1"/>
</dbReference>
<dbReference type="Proteomes" id="UP001632038">
    <property type="component" value="Unassembled WGS sequence"/>
</dbReference>
<feature type="domain" description="Reverse transcriptase zinc-binding" evidence="2">
    <location>
        <begin position="180"/>
        <end position="267"/>
    </location>
</feature>
<sequence length="578" mass="65569">MLKCWDSICTPKSIGGLGFKRSFDMNLSLFAKLAWMIASDQNLFWVKLLKSKYLRGKSFISNDIIACNSSWIWSDICQCRELIREGAIYPVSSLSTISIWAEPWIPSIPRFTPSFSNINPNTLSVSLVRDLIDFSSCSWKLQSLTATFSPSLVLEILKIQISPSDSPKSLVWSPSLSGNFSTKSFYHHSQRARFSNHAPTDWNQIWNFKLHNRHKLLLWRILHNILPNKAKLGDLFPILDPCCFLCNNNVESLDHLFITCPVTQQIWFASFWNFNISTFAHMSISQWIYFIFYKNNKLFDSAAKNHEFILFNVLLFDNVWKYRNSLAHGGSPVAIHVLVKSISRQAELHWLSIVQTLHYRSSTNPWTPPPAGWLKINVDAAYNLDLAHSGCILKNEHGSVCMASVNLHNCLDALTAECLVILEACNFLHANNIKNVIIESDSLNAISYINGSSRNSFWKASPVVEKIKRAWNVWPSWVFKFSPRSSNGAAHALAKWASCNSFVGLIPLSSIPISVFCDKGFPISNKKQRSMIYITHEDHHTKTMEAVSNTLKKGSITMGERLTANFRRIDELLGSAAI</sequence>
<organism evidence="3 4">
    <name type="scientific">Castilleja foliolosa</name>
    <dbReference type="NCBI Taxonomy" id="1961234"/>
    <lineage>
        <taxon>Eukaryota</taxon>
        <taxon>Viridiplantae</taxon>
        <taxon>Streptophyta</taxon>
        <taxon>Embryophyta</taxon>
        <taxon>Tracheophyta</taxon>
        <taxon>Spermatophyta</taxon>
        <taxon>Magnoliopsida</taxon>
        <taxon>eudicotyledons</taxon>
        <taxon>Gunneridae</taxon>
        <taxon>Pentapetalae</taxon>
        <taxon>asterids</taxon>
        <taxon>lamiids</taxon>
        <taxon>Lamiales</taxon>
        <taxon>Orobanchaceae</taxon>
        <taxon>Pedicularideae</taxon>
        <taxon>Castillejinae</taxon>
        <taxon>Castilleja</taxon>
    </lineage>
</organism>